<keyword evidence="8" id="KW-1185">Reference proteome</keyword>
<name>A0A2S4MC23_9BURK</name>
<feature type="transmembrane region" description="Helical" evidence="5">
    <location>
        <begin position="113"/>
        <end position="139"/>
    </location>
</feature>
<dbReference type="EMBL" id="PQGA01000005">
    <property type="protein sequence ID" value="POR52185.1"/>
    <property type="molecule type" value="Genomic_DNA"/>
</dbReference>
<dbReference type="InterPro" id="IPR009915">
    <property type="entry name" value="NnrU_dom"/>
</dbReference>
<evidence type="ECO:0000313" key="8">
    <source>
        <dbReference type="Proteomes" id="UP000237381"/>
    </source>
</evidence>
<dbReference type="Proteomes" id="UP000237381">
    <property type="component" value="Unassembled WGS sequence"/>
</dbReference>
<dbReference type="Pfam" id="PF07298">
    <property type="entry name" value="NnrU"/>
    <property type="match status" value="1"/>
</dbReference>
<keyword evidence="2 5" id="KW-0812">Transmembrane</keyword>
<organism evidence="7 8">
    <name type="scientific">Paraburkholderia eburnea</name>
    <dbReference type="NCBI Taxonomy" id="1189126"/>
    <lineage>
        <taxon>Bacteria</taxon>
        <taxon>Pseudomonadati</taxon>
        <taxon>Pseudomonadota</taxon>
        <taxon>Betaproteobacteria</taxon>
        <taxon>Burkholderiales</taxon>
        <taxon>Burkholderiaceae</taxon>
        <taxon>Paraburkholderia</taxon>
    </lineage>
</organism>
<proteinExistence type="predicted"/>
<reference evidence="7 8" key="1">
    <citation type="submission" date="2018-01" db="EMBL/GenBank/DDBJ databases">
        <title>Genomic Encyclopedia of Type Strains, Phase III (KMG-III): the genomes of soil and plant-associated and newly described type strains.</title>
        <authorList>
            <person name="Whitman W."/>
        </authorList>
    </citation>
    <scope>NUCLEOTIDE SEQUENCE [LARGE SCALE GENOMIC DNA]</scope>
    <source>
        <strain evidence="7 8">JCM 18070</strain>
    </source>
</reference>
<evidence type="ECO:0000256" key="3">
    <source>
        <dbReference type="ARBA" id="ARBA00022989"/>
    </source>
</evidence>
<comment type="caution">
    <text evidence="7">The sequence shown here is derived from an EMBL/GenBank/DDBJ whole genome shotgun (WGS) entry which is preliminary data.</text>
</comment>
<accession>A0A2S4MC23</accession>
<keyword evidence="3 5" id="KW-1133">Transmembrane helix</keyword>
<feature type="transmembrane region" description="Helical" evidence="5">
    <location>
        <begin position="160"/>
        <end position="181"/>
    </location>
</feature>
<evidence type="ECO:0000256" key="2">
    <source>
        <dbReference type="ARBA" id="ARBA00022692"/>
    </source>
</evidence>
<evidence type="ECO:0000256" key="1">
    <source>
        <dbReference type="ARBA" id="ARBA00004141"/>
    </source>
</evidence>
<protein>
    <submittedName>
        <fullName evidence="7">Putative membrane protein</fullName>
    </submittedName>
</protein>
<feature type="transmembrane region" description="Helical" evidence="5">
    <location>
        <begin position="71"/>
        <end position="93"/>
    </location>
</feature>
<feature type="domain" description="NnrU" evidence="6">
    <location>
        <begin position="4"/>
        <end position="190"/>
    </location>
</feature>
<dbReference type="GO" id="GO:0016020">
    <property type="term" value="C:membrane"/>
    <property type="evidence" value="ECO:0007669"/>
    <property type="project" value="UniProtKB-SubCell"/>
</dbReference>
<dbReference type="AlphaFoldDB" id="A0A2S4MC23"/>
<dbReference type="RefSeq" id="WP_103704565.1">
    <property type="nucleotide sequence ID" value="NZ_PQGA01000005.1"/>
</dbReference>
<evidence type="ECO:0000259" key="6">
    <source>
        <dbReference type="Pfam" id="PF07298"/>
    </source>
</evidence>
<keyword evidence="4 5" id="KW-0472">Membrane</keyword>
<feature type="transmembrane region" description="Helical" evidence="5">
    <location>
        <begin position="37"/>
        <end position="59"/>
    </location>
</feature>
<dbReference type="OrthoDB" id="5293641at2"/>
<gene>
    <name evidence="7" type="ORF">B0G62_105153</name>
</gene>
<sequence>MALLLVGLVIFIGVHSIRVLAAPWRAAQIERFGLRAWRGVFALLSILGIVLSVIGYGLARRYPVPVWLPPFGMAHVTGLLTAIAFVMMTAAYVPGNHIKRALGQPFVSGVALWAFAHLLANGTLHAMLLFFVFLVWSLVEIRAGRRRDREAGVVYASGTVAHDVLVVVIGLVAWAVFAFWLHGLLIGVRPFG</sequence>
<comment type="subcellular location">
    <subcellularLocation>
        <location evidence="1">Membrane</location>
        <topology evidence="1">Multi-pass membrane protein</topology>
    </subcellularLocation>
</comment>
<evidence type="ECO:0000256" key="5">
    <source>
        <dbReference type="SAM" id="Phobius"/>
    </source>
</evidence>
<evidence type="ECO:0000313" key="7">
    <source>
        <dbReference type="EMBL" id="POR52185.1"/>
    </source>
</evidence>
<evidence type="ECO:0000256" key="4">
    <source>
        <dbReference type="ARBA" id="ARBA00023136"/>
    </source>
</evidence>